<dbReference type="Gramene" id="PRQ17195">
    <property type="protein sequence ID" value="PRQ17195"/>
    <property type="gene ID" value="RchiOBHm_Chr7g0192381"/>
</dbReference>
<organism evidence="1 2">
    <name type="scientific">Rosa chinensis</name>
    <name type="common">China rose</name>
    <dbReference type="NCBI Taxonomy" id="74649"/>
    <lineage>
        <taxon>Eukaryota</taxon>
        <taxon>Viridiplantae</taxon>
        <taxon>Streptophyta</taxon>
        <taxon>Embryophyta</taxon>
        <taxon>Tracheophyta</taxon>
        <taxon>Spermatophyta</taxon>
        <taxon>Magnoliopsida</taxon>
        <taxon>eudicotyledons</taxon>
        <taxon>Gunneridae</taxon>
        <taxon>Pentapetalae</taxon>
        <taxon>rosids</taxon>
        <taxon>fabids</taxon>
        <taxon>Rosales</taxon>
        <taxon>Rosaceae</taxon>
        <taxon>Rosoideae</taxon>
        <taxon>Rosoideae incertae sedis</taxon>
        <taxon>Rosa</taxon>
    </lineage>
</organism>
<dbReference type="PANTHER" id="PTHR34806">
    <property type="entry name" value="HIGH-AFFINITY NITRATE TRANSPORTER 3.2"/>
    <property type="match status" value="1"/>
</dbReference>
<sequence length="161" mass="17900">MSSNIKAGEDILGVRWSLNNRTFPVGTDAVYKTVTVKLCYAPTSQVGRPERKTEDDLDKDQTCQIEFYTGHYNRSSRWPYYESTLDGHVPAALYFLRAYANDSAGVVVAYGESTGPDRDYNIFEVDATEPTEASSGSRKTLDNICFGSFSALLLVGFFVAY</sequence>
<dbReference type="PANTHER" id="PTHR34806:SF1">
    <property type="entry name" value="HIGH-AFFINITY NITRATE TRANSPORTER 3.1"/>
    <property type="match status" value="1"/>
</dbReference>
<dbReference type="AlphaFoldDB" id="A0A2P6P5I8"/>
<dbReference type="STRING" id="74649.A0A2P6P5I8"/>
<dbReference type="Proteomes" id="UP000238479">
    <property type="component" value="Chromosome 7"/>
</dbReference>
<dbReference type="GO" id="GO:0005886">
    <property type="term" value="C:plasma membrane"/>
    <property type="evidence" value="ECO:0007669"/>
    <property type="project" value="TreeGrafter"/>
</dbReference>
<dbReference type="Pfam" id="PF16974">
    <property type="entry name" value="NAR2"/>
    <property type="match status" value="1"/>
</dbReference>
<comment type="caution">
    <text evidence="1">The sequence shown here is derived from an EMBL/GenBank/DDBJ whole genome shotgun (WGS) entry which is preliminary data.</text>
</comment>
<keyword evidence="2" id="KW-1185">Reference proteome</keyword>
<dbReference type="GO" id="GO:0015112">
    <property type="term" value="F:nitrate transmembrane transporter activity"/>
    <property type="evidence" value="ECO:0007669"/>
    <property type="project" value="TreeGrafter"/>
</dbReference>
<gene>
    <name evidence="1" type="ORF">RchiOBHm_Chr7g0192381</name>
</gene>
<dbReference type="OMA" id="ACQFEIA"/>
<name>A0A2P6P5I8_ROSCH</name>
<accession>A0A2P6P5I8</accession>
<proteinExistence type="predicted"/>
<dbReference type="EMBL" id="PDCK01000045">
    <property type="protein sequence ID" value="PRQ17195.1"/>
    <property type="molecule type" value="Genomic_DNA"/>
</dbReference>
<dbReference type="InterPro" id="IPR016605">
    <property type="entry name" value="Transptr_NO3_Nar2"/>
</dbReference>
<protein>
    <submittedName>
        <fullName evidence="1">Putative high-affinity nitrate transporter</fullName>
    </submittedName>
</protein>
<dbReference type="GO" id="GO:0010167">
    <property type="term" value="P:response to nitrate"/>
    <property type="evidence" value="ECO:0007669"/>
    <property type="project" value="InterPro"/>
</dbReference>
<evidence type="ECO:0000313" key="2">
    <source>
        <dbReference type="Proteomes" id="UP000238479"/>
    </source>
</evidence>
<reference evidence="1 2" key="1">
    <citation type="journal article" date="2018" name="Nat. Genet.">
        <title>The Rosa genome provides new insights in the design of modern roses.</title>
        <authorList>
            <person name="Bendahmane M."/>
        </authorList>
    </citation>
    <scope>NUCLEOTIDE SEQUENCE [LARGE SCALE GENOMIC DNA]</scope>
    <source>
        <strain evidence="2">cv. Old Blush</strain>
    </source>
</reference>
<evidence type="ECO:0000313" key="1">
    <source>
        <dbReference type="EMBL" id="PRQ17195.1"/>
    </source>
</evidence>